<sequence length="229" mass="27205">MGDLDENQSKTRIKTCNEGKTFGLGQEITVLNCTRLEEGCIQQRNAFFVQMFRPGFVMRWGGEPIREQHLIQTVKHPQKQMFWGYFTSGGPGSLIPVEQMINSKQYIYYDRKQNCTYDANVRWWWYLSTKYFVPYHTSKITTIFFFQKQKMSVSDWPTNSPDVNPIQNLYSNLKRRVSKMDCSTKKTMIDNVIKVWFRDDETKYLCSNLMESMLNYERDLIQARGHILY</sequence>
<dbReference type="Proteomes" id="UP000887159">
    <property type="component" value="Unassembled WGS sequence"/>
</dbReference>
<comment type="caution">
    <text evidence="1">The sequence shown here is derived from an EMBL/GenBank/DDBJ whole genome shotgun (WGS) entry which is preliminary data.</text>
</comment>
<dbReference type="GO" id="GO:0003676">
    <property type="term" value="F:nucleic acid binding"/>
    <property type="evidence" value="ECO:0007669"/>
    <property type="project" value="InterPro"/>
</dbReference>
<gene>
    <name evidence="1" type="primary">AVEN_98252_1</name>
    <name evidence="1" type="ORF">TNCV_2483501</name>
</gene>
<proteinExistence type="predicted"/>
<dbReference type="Gene3D" id="3.30.420.10">
    <property type="entry name" value="Ribonuclease H-like superfamily/Ribonuclease H"/>
    <property type="match status" value="1"/>
</dbReference>
<keyword evidence="2" id="KW-1185">Reference proteome</keyword>
<name>A0A8X6VZF3_TRICX</name>
<organism evidence="1 2">
    <name type="scientific">Trichonephila clavipes</name>
    <name type="common">Golden silk orbweaver</name>
    <name type="synonym">Nephila clavipes</name>
    <dbReference type="NCBI Taxonomy" id="2585209"/>
    <lineage>
        <taxon>Eukaryota</taxon>
        <taxon>Metazoa</taxon>
        <taxon>Ecdysozoa</taxon>
        <taxon>Arthropoda</taxon>
        <taxon>Chelicerata</taxon>
        <taxon>Arachnida</taxon>
        <taxon>Araneae</taxon>
        <taxon>Araneomorphae</taxon>
        <taxon>Entelegynae</taxon>
        <taxon>Araneoidea</taxon>
        <taxon>Nephilidae</taxon>
        <taxon>Trichonephila</taxon>
    </lineage>
</organism>
<dbReference type="AlphaFoldDB" id="A0A8X6VZF3"/>
<evidence type="ECO:0000313" key="1">
    <source>
        <dbReference type="EMBL" id="GFY25229.1"/>
    </source>
</evidence>
<accession>A0A8X6VZF3</accession>
<evidence type="ECO:0000313" key="2">
    <source>
        <dbReference type="Proteomes" id="UP000887159"/>
    </source>
</evidence>
<dbReference type="EMBL" id="BMAU01021371">
    <property type="protein sequence ID" value="GFY25229.1"/>
    <property type="molecule type" value="Genomic_DNA"/>
</dbReference>
<reference evidence="1" key="1">
    <citation type="submission" date="2020-08" db="EMBL/GenBank/DDBJ databases">
        <title>Multicomponent nature underlies the extraordinary mechanical properties of spider dragline silk.</title>
        <authorList>
            <person name="Kono N."/>
            <person name="Nakamura H."/>
            <person name="Mori M."/>
            <person name="Yoshida Y."/>
            <person name="Ohtoshi R."/>
            <person name="Malay A.D."/>
            <person name="Moran D.A.P."/>
            <person name="Tomita M."/>
            <person name="Numata K."/>
            <person name="Arakawa K."/>
        </authorList>
    </citation>
    <scope>NUCLEOTIDE SEQUENCE</scope>
</reference>
<protein>
    <submittedName>
        <fullName evidence="1">DDE_3 domain-containing protein</fullName>
    </submittedName>
</protein>
<dbReference type="InterPro" id="IPR036397">
    <property type="entry name" value="RNaseH_sf"/>
</dbReference>